<gene>
    <name evidence="1" type="ORF">BN59_00908</name>
</gene>
<dbReference type="RefSeq" id="WP_141650420.1">
    <property type="nucleotide sequence ID" value="NZ_CCVW01000001.1"/>
</dbReference>
<dbReference type="STRING" id="1034943.BN59_00908"/>
<name>A0A078KXZ9_9GAMM</name>
<keyword evidence="2" id="KW-1185">Reference proteome</keyword>
<evidence type="ECO:0000313" key="1">
    <source>
        <dbReference type="EMBL" id="CDZ76634.1"/>
    </source>
</evidence>
<evidence type="ECO:0000313" key="2">
    <source>
        <dbReference type="Proteomes" id="UP000044071"/>
    </source>
</evidence>
<dbReference type="AlphaFoldDB" id="A0A078KXZ9"/>
<dbReference type="EMBL" id="CCSB01000001">
    <property type="protein sequence ID" value="CDZ76634.1"/>
    <property type="molecule type" value="Genomic_DNA"/>
</dbReference>
<organism evidence="1 2">
    <name type="scientific">Legionella massiliensis</name>
    <dbReference type="NCBI Taxonomy" id="1034943"/>
    <lineage>
        <taxon>Bacteria</taxon>
        <taxon>Pseudomonadati</taxon>
        <taxon>Pseudomonadota</taxon>
        <taxon>Gammaproteobacteria</taxon>
        <taxon>Legionellales</taxon>
        <taxon>Legionellaceae</taxon>
        <taxon>Legionella</taxon>
    </lineage>
</organism>
<accession>A0A078KXZ9</accession>
<dbReference type="Proteomes" id="UP000044071">
    <property type="component" value="Unassembled WGS sequence"/>
</dbReference>
<sequence length="60" mass="6651">MLQRNQRATSNLKMLEFVARKLGELNNEVVYLGGCTTALFINDPLSLDVRPTLTVVLMAA</sequence>
<reference evidence="1 2" key="1">
    <citation type="submission" date="2014-06" db="EMBL/GenBank/DDBJ databases">
        <authorList>
            <person name="Urmite Genomes Urmite Genomes"/>
        </authorList>
    </citation>
    <scope>NUCLEOTIDE SEQUENCE [LARGE SCALE GENOMIC DNA]</scope>
</reference>
<proteinExistence type="predicted"/>
<protein>
    <submittedName>
        <fullName evidence="1">Uncharacterized protein</fullName>
    </submittedName>
</protein>